<dbReference type="GO" id="GO:0000166">
    <property type="term" value="F:nucleotide binding"/>
    <property type="evidence" value="ECO:0007669"/>
    <property type="project" value="InterPro"/>
</dbReference>
<dbReference type="AlphaFoldDB" id="A0A1H6WV84"/>
<feature type="domain" description="Gfo/Idh/MocA-like oxidoreductase N-terminal" evidence="1">
    <location>
        <begin position="8"/>
        <end position="124"/>
    </location>
</feature>
<name>A0A1H6WV84_9BACT</name>
<dbReference type="InterPro" id="IPR000683">
    <property type="entry name" value="Gfo/Idh/MocA-like_OxRdtase_N"/>
</dbReference>
<gene>
    <name evidence="3" type="ORF">SAMN05192553_102923</name>
</gene>
<dbReference type="EMBL" id="FNZH01000002">
    <property type="protein sequence ID" value="SEJ20791.1"/>
    <property type="molecule type" value="Genomic_DNA"/>
</dbReference>
<feature type="domain" description="GFO/IDH/MocA-like oxidoreductase" evidence="2">
    <location>
        <begin position="134"/>
        <end position="255"/>
    </location>
</feature>
<reference evidence="4" key="1">
    <citation type="submission" date="2016-10" db="EMBL/GenBank/DDBJ databases">
        <authorList>
            <person name="Varghese N."/>
            <person name="Submissions S."/>
        </authorList>
    </citation>
    <scope>NUCLEOTIDE SEQUENCE [LARGE SCALE GENOMIC DNA]</scope>
    <source>
        <strain evidence="4">IBRC-M 10761</strain>
    </source>
</reference>
<dbReference type="Pfam" id="PF01408">
    <property type="entry name" value="GFO_IDH_MocA"/>
    <property type="match status" value="1"/>
</dbReference>
<dbReference type="Gene3D" id="3.30.360.10">
    <property type="entry name" value="Dihydrodipicolinate Reductase, domain 2"/>
    <property type="match status" value="1"/>
</dbReference>
<dbReference type="Gene3D" id="3.40.50.720">
    <property type="entry name" value="NAD(P)-binding Rossmann-like Domain"/>
    <property type="match status" value="1"/>
</dbReference>
<organism evidence="3 4">
    <name type="scientific">Cyclobacterium xiamenense</name>
    <dbReference type="NCBI Taxonomy" id="1297121"/>
    <lineage>
        <taxon>Bacteria</taxon>
        <taxon>Pseudomonadati</taxon>
        <taxon>Bacteroidota</taxon>
        <taxon>Cytophagia</taxon>
        <taxon>Cytophagales</taxon>
        <taxon>Cyclobacteriaceae</taxon>
        <taxon>Cyclobacterium</taxon>
    </lineage>
</organism>
<evidence type="ECO:0000259" key="1">
    <source>
        <dbReference type="Pfam" id="PF01408"/>
    </source>
</evidence>
<keyword evidence="4" id="KW-1185">Reference proteome</keyword>
<accession>A0A1H6WV84</accession>
<dbReference type="OrthoDB" id="9795543at2"/>
<dbReference type="PANTHER" id="PTHR43377:SF1">
    <property type="entry name" value="BILIVERDIN REDUCTASE A"/>
    <property type="match status" value="1"/>
</dbReference>
<dbReference type="STRING" id="1416801.SAMN05192553_102923"/>
<dbReference type="RefSeq" id="WP_092172566.1">
    <property type="nucleotide sequence ID" value="NZ_FNZH01000002.1"/>
</dbReference>
<evidence type="ECO:0000313" key="4">
    <source>
        <dbReference type="Proteomes" id="UP000199403"/>
    </source>
</evidence>
<evidence type="ECO:0000259" key="2">
    <source>
        <dbReference type="Pfam" id="PF22725"/>
    </source>
</evidence>
<dbReference type="Pfam" id="PF22725">
    <property type="entry name" value="GFO_IDH_MocA_C3"/>
    <property type="match status" value="1"/>
</dbReference>
<dbReference type="SUPFAM" id="SSF51735">
    <property type="entry name" value="NAD(P)-binding Rossmann-fold domains"/>
    <property type="match status" value="1"/>
</dbReference>
<evidence type="ECO:0000313" key="3">
    <source>
        <dbReference type="EMBL" id="SEJ20791.1"/>
    </source>
</evidence>
<dbReference type="PANTHER" id="PTHR43377">
    <property type="entry name" value="BILIVERDIN REDUCTASE A"/>
    <property type="match status" value="1"/>
</dbReference>
<dbReference type="Proteomes" id="UP000199403">
    <property type="component" value="Unassembled WGS sequence"/>
</dbReference>
<proteinExistence type="predicted"/>
<protein>
    <submittedName>
        <fullName evidence="3">Predicted dehydrogenase</fullName>
    </submittedName>
</protein>
<sequence>MKKQESRISVGIIGAGNFSTRHIEAIRRVPQLRLAAICRRDAPSLVQLIKMYQVDGTTDYRQLLENPAIDALLIATPHHLHAEIAVAAAHAGKHILLEKPMATRWTDCLAIYDACKKNRVTLMLAQVGQFTPAFLAAKRFLQSGELGTIRAAHAVSASLWKHADRKEWHLRKESGGGYLFTVAVHQLDVLCALLPSEIRRVHALLGNGFHRDEVDDSGILSMKCNNGLQASLHFSGFRNGVNQVEVLIYGDNGTLKIGFSEGAFYGKDQKWKLLPGSYTVNWMEEALEAEWNAFANAVAKNEVPQVSGEHGLYLMQVLFAAKASAASGKEIVVPSVETITTNHAS</sequence>
<dbReference type="SUPFAM" id="SSF55347">
    <property type="entry name" value="Glyceraldehyde-3-phosphate dehydrogenase-like, C-terminal domain"/>
    <property type="match status" value="1"/>
</dbReference>
<dbReference type="InterPro" id="IPR055170">
    <property type="entry name" value="GFO_IDH_MocA-like_dom"/>
</dbReference>
<dbReference type="InterPro" id="IPR051450">
    <property type="entry name" value="Gfo/Idh/MocA_Oxidoreductases"/>
</dbReference>
<dbReference type="InterPro" id="IPR036291">
    <property type="entry name" value="NAD(P)-bd_dom_sf"/>
</dbReference>